<evidence type="ECO:0000313" key="1">
    <source>
        <dbReference type="EMBL" id="MEB3346187.1"/>
    </source>
</evidence>
<keyword evidence="1" id="KW-0378">Hydrolase</keyword>
<gene>
    <name evidence="1" type="ORF">U6A24_11985</name>
</gene>
<comment type="caution">
    <text evidence="1">The sequence shown here is derived from an EMBL/GenBank/DDBJ whole genome shotgun (WGS) entry which is preliminary data.</text>
</comment>
<dbReference type="SUPFAM" id="SSF53474">
    <property type="entry name" value="alpha/beta-Hydrolases"/>
    <property type="match status" value="1"/>
</dbReference>
<name>A0ABU5ZWD4_9FLAO</name>
<dbReference type="GO" id="GO:0016787">
    <property type="term" value="F:hydrolase activity"/>
    <property type="evidence" value="ECO:0007669"/>
    <property type="project" value="UniProtKB-KW"/>
</dbReference>
<dbReference type="PANTHER" id="PTHR48098">
    <property type="entry name" value="ENTEROCHELIN ESTERASE-RELATED"/>
    <property type="match status" value="1"/>
</dbReference>
<dbReference type="Gene3D" id="3.40.50.1820">
    <property type="entry name" value="alpha/beta hydrolase"/>
    <property type="match status" value="1"/>
</dbReference>
<dbReference type="Proteomes" id="UP001327027">
    <property type="component" value="Unassembled WGS sequence"/>
</dbReference>
<dbReference type="Gene3D" id="1.25.40.10">
    <property type="entry name" value="Tetratricopeptide repeat domain"/>
    <property type="match status" value="1"/>
</dbReference>
<dbReference type="PANTHER" id="PTHR48098:SF6">
    <property type="entry name" value="FERRI-BACILLIBACTIN ESTERASE BESA"/>
    <property type="match status" value="1"/>
</dbReference>
<dbReference type="InterPro" id="IPR050583">
    <property type="entry name" value="Mycobacterial_A85_antigen"/>
</dbReference>
<dbReference type="EMBL" id="JAYKLX010000005">
    <property type="protein sequence ID" value="MEB3346187.1"/>
    <property type="molecule type" value="Genomic_DNA"/>
</dbReference>
<proteinExistence type="predicted"/>
<evidence type="ECO:0000313" key="2">
    <source>
        <dbReference type="Proteomes" id="UP001327027"/>
    </source>
</evidence>
<dbReference type="InterPro" id="IPR000801">
    <property type="entry name" value="Esterase-like"/>
</dbReference>
<dbReference type="SUPFAM" id="SSF48452">
    <property type="entry name" value="TPR-like"/>
    <property type="match status" value="1"/>
</dbReference>
<keyword evidence="2" id="KW-1185">Reference proteome</keyword>
<organism evidence="1 2">
    <name type="scientific">Aquimarina gracilis</name>
    <dbReference type="NCBI Taxonomy" id="874422"/>
    <lineage>
        <taxon>Bacteria</taxon>
        <taxon>Pseudomonadati</taxon>
        <taxon>Bacteroidota</taxon>
        <taxon>Flavobacteriia</taxon>
        <taxon>Flavobacteriales</taxon>
        <taxon>Flavobacteriaceae</taxon>
        <taxon>Aquimarina</taxon>
    </lineage>
</organism>
<dbReference type="InterPro" id="IPR029058">
    <property type="entry name" value="AB_hydrolase_fold"/>
</dbReference>
<protein>
    <submittedName>
        <fullName evidence="1">Alpha/beta hydrolase-fold protein</fullName>
    </submittedName>
</protein>
<accession>A0ABU5ZWD4</accession>
<reference evidence="1 2" key="1">
    <citation type="journal article" date="2013" name="Int. J. Syst. Evol. Microbiol.">
        <title>Aquimarina gracilis sp. nov., isolated from the gut microflora of a mussel, Mytilus coruscus, and emended description of Aquimarina spongiae.</title>
        <authorList>
            <person name="Park S.C."/>
            <person name="Choe H.N."/>
            <person name="Baik K.S."/>
            <person name="Seong C.N."/>
        </authorList>
    </citation>
    <scope>NUCLEOTIDE SEQUENCE [LARGE SCALE GENOMIC DNA]</scope>
    <source>
        <strain evidence="1 2">PSC32</strain>
    </source>
</reference>
<dbReference type="RefSeq" id="WP_324180212.1">
    <property type="nucleotide sequence ID" value="NZ_BAABAW010000024.1"/>
</dbReference>
<sequence>MLPKNTLSSIILILISHFVLAQTHEGKIVNKEVTSTPLAFVQQHKLISKFLEQEVAIDIYLPESYNKDCNLHTYPLIVLLENEFFYQITGIAKHLSSVSSMPESIVISFPDGFEKFYAPKIYTNNSNFWPKSWTQMPFDGAPGKFVDFFKEELFNYLETQYRIADYRIIVGTSPTSTFPLHAFCKEPNLFQGHIAIAAGDIIGMGYTPNETFIDAIIDAVKRNPGTRAHLYVTSADEDSDYDTVIGKNLEELQRQMQAFTSNHLKLKAEVFPNESHYGVVIPAFISAMETFFPKKKWNRDFRDFEKQPGNTLDNIDQYYLKLSTEYGYAVLPKAERWNSGNSLRASANRLLRQKRFEESIEVYKRLVEYRPKSAEALSTLASALEYNKNLKEAFVVQKKAIELAKKYDKEHLEYYTEHMEEIASKIEDSKE</sequence>
<dbReference type="Pfam" id="PF00756">
    <property type="entry name" value="Esterase"/>
    <property type="match status" value="1"/>
</dbReference>
<dbReference type="InterPro" id="IPR011990">
    <property type="entry name" value="TPR-like_helical_dom_sf"/>
</dbReference>